<evidence type="ECO:0000313" key="2">
    <source>
        <dbReference type="EMBL" id="KAJ3260863.1"/>
    </source>
</evidence>
<dbReference type="InterPro" id="IPR029058">
    <property type="entry name" value="AB_hydrolase_fold"/>
</dbReference>
<evidence type="ECO:0000259" key="1">
    <source>
        <dbReference type="Pfam" id="PF00561"/>
    </source>
</evidence>
<evidence type="ECO:0000313" key="3">
    <source>
        <dbReference type="Proteomes" id="UP001210925"/>
    </source>
</evidence>
<dbReference type="Proteomes" id="UP001210925">
    <property type="component" value="Unassembled WGS sequence"/>
</dbReference>
<dbReference type="EMBL" id="JADGKB010000009">
    <property type="protein sequence ID" value="KAJ3260863.1"/>
    <property type="molecule type" value="Genomic_DNA"/>
</dbReference>
<protein>
    <recommendedName>
        <fullName evidence="1">AB hydrolase-1 domain-containing protein</fullName>
    </recommendedName>
</protein>
<feature type="domain" description="AB hydrolase-1" evidence="1">
    <location>
        <begin position="10"/>
        <end position="225"/>
    </location>
</feature>
<sequence>MAGKWDLTRGGNRKMFVEHARQLTEYHCVLIDLPGHGSRMDEALGLESAIKVIIDTVKDHTNIFNGIKPVYVGGSLGGYIGMELLGRHPDLFSAAVIGMAGQNVGVGRGWKAGLGMMAFKLFIPLLPNIFMLKGLIAQANKNENISNDMVNEIALYTGMYFHSGLEQVEILSNTNPLKQLPNFKGRVLFINGSLDHRDSEQLWLKACPNGRLIVYDGADHFFSHDKRFLSRFVQDIRDFLQK</sequence>
<comment type="caution">
    <text evidence="2">The sequence shown here is derived from an EMBL/GenBank/DDBJ whole genome shotgun (WGS) entry which is preliminary data.</text>
</comment>
<accession>A0AAD5UNK0</accession>
<reference evidence="2" key="1">
    <citation type="submission" date="2020-05" db="EMBL/GenBank/DDBJ databases">
        <title>Phylogenomic resolution of chytrid fungi.</title>
        <authorList>
            <person name="Stajich J.E."/>
            <person name="Amses K."/>
            <person name="Simmons R."/>
            <person name="Seto K."/>
            <person name="Myers J."/>
            <person name="Bonds A."/>
            <person name="Quandt C.A."/>
            <person name="Barry K."/>
            <person name="Liu P."/>
            <person name="Grigoriev I."/>
            <person name="Longcore J.E."/>
            <person name="James T.Y."/>
        </authorList>
    </citation>
    <scope>NUCLEOTIDE SEQUENCE</scope>
    <source>
        <strain evidence="2">PLAUS21</strain>
    </source>
</reference>
<keyword evidence="3" id="KW-1185">Reference proteome</keyword>
<gene>
    <name evidence="2" type="ORF">HK103_007426</name>
</gene>
<dbReference type="Gene3D" id="3.40.50.1820">
    <property type="entry name" value="alpha/beta hydrolase"/>
    <property type="match status" value="1"/>
</dbReference>
<name>A0AAD5UNK0_9FUNG</name>
<dbReference type="SUPFAM" id="SSF53474">
    <property type="entry name" value="alpha/beta-Hydrolases"/>
    <property type="match status" value="1"/>
</dbReference>
<proteinExistence type="predicted"/>
<dbReference type="AlphaFoldDB" id="A0AAD5UNK0"/>
<dbReference type="Pfam" id="PF00561">
    <property type="entry name" value="Abhydrolase_1"/>
    <property type="match status" value="1"/>
</dbReference>
<organism evidence="2 3">
    <name type="scientific">Boothiomyces macroporosus</name>
    <dbReference type="NCBI Taxonomy" id="261099"/>
    <lineage>
        <taxon>Eukaryota</taxon>
        <taxon>Fungi</taxon>
        <taxon>Fungi incertae sedis</taxon>
        <taxon>Chytridiomycota</taxon>
        <taxon>Chytridiomycota incertae sedis</taxon>
        <taxon>Chytridiomycetes</taxon>
        <taxon>Rhizophydiales</taxon>
        <taxon>Terramycetaceae</taxon>
        <taxon>Boothiomyces</taxon>
    </lineage>
</organism>
<dbReference type="InterPro" id="IPR000073">
    <property type="entry name" value="AB_hydrolase_1"/>
</dbReference>